<organism evidence="3 4">
    <name type="scientific">Defluviitalea saccharophila</name>
    <dbReference type="NCBI Taxonomy" id="879970"/>
    <lineage>
        <taxon>Bacteria</taxon>
        <taxon>Bacillati</taxon>
        <taxon>Bacillota</taxon>
        <taxon>Clostridia</taxon>
        <taxon>Lachnospirales</taxon>
        <taxon>Defluviitaleaceae</taxon>
        <taxon>Defluviitalea</taxon>
    </lineage>
</organism>
<feature type="transmembrane region" description="Helical" evidence="1">
    <location>
        <begin position="777"/>
        <end position="796"/>
    </location>
</feature>
<dbReference type="Proteomes" id="UP001486565">
    <property type="component" value="Chromosome"/>
</dbReference>
<evidence type="ECO:0000256" key="1">
    <source>
        <dbReference type="SAM" id="Phobius"/>
    </source>
</evidence>
<dbReference type="Pfam" id="PF05753">
    <property type="entry name" value="TRAP_beta"/>
    <property type="match status" value="1"/>
</dbReference>
<evidence type="ECO:0000313" key="4">
    <source>
        <dbReference type="Proteomes" id="UP001486565"/>
    </source>
</evidence>
<dbReference type="Gene3D" id="2.60.40.10">
    <property type="entry name" value="Immunoglobulins"/>
    <property type="match status" value="1"/>
</dbReference>
<evidence type="ECO:0000313" key="3">
    <source>
        <dbReference type="EMBL" id="WZL70027.1"/>
    </source>
</evidence>
<proteinExistence type="predicted"/>
<keyword evidence="1" id="KW-0812">Transmembrane</keyword>
<feature type="chain" id="PRO_5046803175" evidence="2">
    <location>
        <begin position="29"/>
        <end position="810"/>
    </location>
</feature>
<keyword evidence="1" id="KW-1133">Transmembrane helix</keyword>
<keyword evidence="4" id="KW-1185">Reference proteome</keyword>
<dbReference type="EMBL" id="CP121687">
    <property type="protein sequence ID" value="WZL70027.1"/>
    <property type="molecule type" value="Genomic_DNA"/>
</dbReference>
<dbReference type="PANTHER" id="PTHR35902:SF3">
    <property type="entry name" value="NPCBM-ASSOCIATED, NEW3 DOMAIN OF ALPHA-GALACTOSIDASE"/>
    <property type="match status" value="1"/>
</dbReference>
<dbReference type="InterPro" id="IPR013783">
    <property type="entry name" value="Ig-like_fold"/>
</dbReference>
<dbReference type="RefSeq" id="WP_341876990.1">
    <property type="nucleotide sequence ID" value="NZ_CP121687.1"/>
</dbReference>
<protein>
    <submittedName>
        <fullName evidence="3">NEW3 domain-containing protein</fullName>
    </submittedName>
</protein>
<keyword evidence="1" id="KW-0472">Membrane</keyword>
<dbReference type="PANTHER" id="PTHR35902">
    <property type="entry name" value="S-LAYER DOMAIN-LIKE PROTEIN-RELATED"/>
    <property type="match status" value="1"/>
</dbReference>
<feature type="signal peptide" evidence="2">
    <location>
        <begin position="1"/>
        <end position="28"/>
    </location>
</feature>
<gene>
    <name evidence="3" type="ORF">QBE51_00410</name>
</gene>
<keyword evidence="2" id="KW-0732">Signal</keyword>
<sequence length="810" mass="88519">MKKHNKLLSIFVLLIFSFTLLPANMVHAEGVTLNSWVDKLYISGSKIDAGDTLTIEIHVENTAASEKAVHLQAIEFSDNFRCDNKSLGFDLSPGSGAVPIIRKLEYKGGGNNTISYTIKYAEKTDDGKTTSKTGTISGSKTIDDSITVVDTKKYQPRISLVNDEVIEIGAGEYKKVSLPFVNAGGFTAEDVTVTIESNKQGDKFPILIKNVEKLYFSSIRKSGINNLEFGIQADRTAEPGVYPITIKYEYTNSSDDKFSGSDTVYVRVLNTQMPARLRFGVKNSAPVTPGQPTTLEITATNQGKAAASNVEITLTGLKKDGLTVIEGSNTSFISTIKPGETKTAQFKVMASGTLEGNVEPVNIEYTYADGTTVTQKGTQQIFVPLDGKTLGVSDLYIENIIAPDYSVGIGEDFTLGFTLVNNSKYNAKSVKITLDGGDVLKPKSQNIYSFKDFNAGAKKNFSATFWTSSDAEYRNYPIEIKVEYVPYQGADVVTFSQYAGINVDGNKSGSAKSKPRVIIGEYTVNPQIVRAGQEFDLSIGFTNTHGHKVVQNMKATLTINEKGKDNSEDTGTVFTPVSGQSNMFYIAELSPSATIVKNVRMYTVPDASPKTYEVTVEMEYEDSNGETYTETAKIGIPVQQSTQIDIGEVRIDGEAMVGSPTYVVTQIFNTGRTNIKNLMISLEGPFEKQEANLFVGNFEQGSEEYFEGIIIPTQAGECTGELIVSYEEITGEKQELRVPFTMNVMEPALPDDMGMGPDGMGMMPGEMENKPFYKKPIVWILTVVIIALGAGAFIFIKKKKGKRKEMSLDE</sequence>
<name>A0ABZ2Y3V5_9FIRM</name>
<accession>A0ABZ2Y3V5</accession>
<reference evidence="3 4" key="1">
    <citation type="submission" date="2023-03" db="EMBL/GenBank/DDBJ databases">
        <title>Novel Species.</title>
        <authorList>
            <person name="Ma S."/>
        </authorList>
    </citation>
    <scope>NUCLEOTIDE SEQUENCE [LARGE SCALE GENOMIC DNA]</scope>
    <source>
        <strain evidence="3 4">LIND6LT2</strain>
    </source>
</reference>
<evidence type="ECO:0000256" key="2">
    <source>
        <dbReference type="SAM" id="SignalP"/>
    </source>
</evidence>